<evidence type="ECO:0000256" key="6">
    <source>
        <dbReference type="PIRSR" id="PIRSR000138-1"/>
    </source>
</evidence>
<evidence type="ECO:0000256" key="7">
    <source>
        <dbReference type="PIRSR" id="PIRSR000138-2"/>
    </source>
</evidence>
<gene>
    <name evidence="9" type="primary">mdlB</name>
    <name evidence="9" type="ORF">AREALGSMS7_01718</name>
</gene>
<dbReference type="PROSITE" id="PS00557">
    <property type="entry name" value="FMN_HYDROXY_ACID_DH_1"/>
    <property type="match status" value="1"/>
</dbReference>
<dbReference type="GO" id="GO:0033720">
    <property type="term" value="F:(S)-mandelate dehydrogenase activity"/>
    <property type="evidence" value="ECO:0007669"/>
    <property type="project" value="UniProtKB-EC"/>
</dbReference>
<dbReference type="CDD" id="cd02809">
    <property type="entry name" value="alpha_hydroxyacid_oxid_FMN"/>
    <property type="match status" value="1"/>
</dbReference>
<evidence type="ECO:0000259" key="8">
    <source>
        <dbReference type="PROSITE" id="PS51349"/>
    </source>
</evidence>
<dbReference type="Proteomes" id="UP000204551">
    <property type="component" value="Chromosome"/>
</dbReference>
<dbReference type="EC" id="1.1.99.31" evidence="9"/>
<dbReference type="AlphaFoldDB" id="A0A221UV11"/>
<feature type="binding site" evidence="7">
    <location>
        <position position="139"/>
    </location>
    <ligand>
        <name>glyoxylate</name>
        <dbReference type="ChEBI" id="CHEBI:36655"/>
    </ligand>
</feature>
<dbReference type="STRING" id="616991.GCA_000733925_00136"/>
<feature type="binding site" evidence="7">
    <location>
        <position position="174"/>
    </location>
    <ligand>
        <name>glyoxylate</name>
        <dbReference type="ChEBI" id="CHEBI:36655"/>
    </ligand>
</feature>
<feature type="binding site" evidence="7">
    <location>
        <position position="261"/>
    </location>
    <ligand>
        <name>FMN</name>
        <dbReference type="ChEBI" id="CHEBI:58210"/>
    </ligand>
</feature>
<evidence type="ECO:0000256" key="5">
    <source>
        <dbReference type="ARBA" id="ARBA00024042"/>
    </source>
</evidence>
<dbReference type="PANTHER" id="PTHR10578">
    <property type="entry name" value="S -2-HYDROXY-ACID OXIDASE-RELATED"/>
    <property type="match status" value="1"/>
</dbReference>
<dbReference type="RefSeq" id="WP_093977998.1">
    <property type="nucleotide sequence ID" value="NZ_CP022515.1"/>
</dbReference>
<dbReference type="Pfam" id="PF01070">
    <property type="entry name" value="FMN_dh"/>
    <property type="match status" value="1"/>
</dbReference>
<dbReference type="InterPro" id="IPR008259">
    <property type="entry name" value="FMN_hydac_DH_AS"/>
</dbReference>
<comment type="cofactor">
    <cofactor evidence="1">
        <name>FMN</name>
        <dbReference type="ChEBI" id="CHEBI:58210"/>
    </cofactor>
</comment>
<dbReference type="Gene3D" id="3.20.20.70">
    <property type="entry name" value="Aldolase class I"/>
    <property type="match status" value="1"/>
</dbReference>
<protein>
    <submittedName>
        <fullName evidence="9">(S)-mandelate dehydrogenase</fullName>
        <ecNumber evidence="9">1.1.99.31</ecNumber>
    </submittedName>
</protein>
<dbReference type="GO" id="GO:0010181">
    <property type="term" value="F:FMN binding"/>
    <property type="evidence" value="ECO:0007669"/>
    <property type="project" value="InterPro"/>
</dbReference>
<keyword evidence="2 7" id="KW-0285">Flavoprotein</keyword>
<feature type="binding site" evidence="7">
    <location>
        <position position="285"/>
    </location>
    <ligand>
        <name>glyoxylate</name>
        <dbReference type="ChEBI" id="CHEBI:36655"/>
    </ligand>
</feature>
<dbReference type="PANTHER" id="PTHR10578:SF107">
    <property type="entry name" value="2-HYDROXYACID OXIDASE 1"/>
    <property type="match status" value="1"/>
</dbReference>
<dbReference type="PROSITE" id="PS51349">
    <property type="entry name" value="FMN_HYDROXY_ACID_DH_2"/>
    <property type="match status" value="1"/>
</dbReference>
<keyword evidence="4 9" id="KW-0560">Oxidoreductase</keyword>
<dbReference type="eggNOG" id="COG1304">
    <property type="taxonomic scope" value="Bacteria"/>
</dbReference>
<feature type="binding site" evidence="7">
    <location>
        <position position="288"/>
    </location>
    <ligand>
        <name>glyoxylate</name>
        <dbReference type="ChEBI" id="CHEBI:36655"/>
    </ligand>
</feature>
<name>A0A221UV11_9FLAO</name>
<reference evidence="9 10" key="1">
    <citation type="submission" date="2017-07" db="EMBL/GenBank/DDBJ databases">
        <title>Genome Sequence of Arenibacter algicola Strain SMS7 Isolated from a culture of the Diatom Skeletonema marinoi.</title>
        <authorList>
            <person name="Topel M."/>
            <person name="Pinder M.I.M."/>
            <person name="Johansson O.N."/>
            <person name="Kourtchenko O."/>
            <person name="Godhe A."/>
            <person name="Clarke A.K."/>
        </authorList>
    </citation>
    <scope>NUCLEOTIDE SEQUENCE [LARGE SCALE GENOMIC DNA]</scope>
    <source>
        <strain evidence="9 10">SMS7</strain>
    </source>
</reference>
<accession>A0A221UV11</accession>
<feature type="binding site" evidence="7">
    <location>
        <begin position="87"/>
        <end position="89"/>
    </location>
    <ligand>
        <name>FMN</name>
        <dbReference type="ChEBI" id="CHEBI:58210"/>
    </ligand>
</feature>
<dbReference type="GO" id="GO:0005886">
    <property type="term" value="C:plasma membrane"/>
    <property type="evidence" value="ECO:0007669"/>
    <property type="project" value="TreeGrafter"/>
</dbReference>
<feature type="binding site" evidence="7">
    <location>
        <position position="34"/>
    </location>
    <ligand>
        <name>glyoxylate</name>
        <dbReference type="ChEBI" id="CHEBI:36655"/>
    </ligand>
</feature>
<dbReference type="PIRSF" id="PIRSF000138">
    <property type="entry name" value="Al-hdrx_acd_dh"/>
    <property type="match status" value="1"/>
</dbReference>
<dbReference type="InterPro" id="IPR012133">
    <property type="entry name" value="Alpha-hydoxy_acid_DH_FMN"/>
</dbReference>
<dbReference type="KEGG" id="aalg:AREALGSMS7_01718"/>
<feature type="binding site" evidence="7">
    <location>
        <begin position="316"/>
        <end position="320"/>
    </location>
    <ligand>
        <name>FMN</name>
        <dbReference type="ChEBI" id="CHEBI:58210"/>
    </ligand>
</feature>
<evidence type="ECO:0000313" key="9">
    <source>
        <dbReference type="EMBL" id="ASO05185.1"/>
    </source>
</evidence>
<dbReference type="InterPro" id="IPR000262">
    <property type="entry name" value="FMN-dep_DH"/>
</dbReference>
<evidence type="ECO:0000256" key="3">
    <source>
        <dbReference type="ARBA" id="ARBA00022643"/>
    </source>
</evidence>
<feature type="active site" description="Proton acceptor" evidence="6">
    <location>
        <position position="285"/>
    </location>
</feature>
<proteinExistence type="inferred from homology"/>
<feature type="domain" description="FMN hydroxy acid dehydrogenase" evidence="8">
    <location>
        <begin position="8"/>
        <end position="386"/>
    </location>
</feature>
<feature type="binding site" evidence="7">
    <location>
        <position position="283"/>
    </location>
    <ligand>
        <name>FMN</name>
        <dbReference type="ChEBI" id="CHEBI:58210"/>
    </ligand>
</feature>
<feature type="binding site" evidence="7">
    <location>
        <position position="137"/>
    </location>
    <ligand>
        <name>FMN</name>
        <dbReference type="ChEBI" id="CHEBI:58210"/>
    </ligand>
</feature>
<sequence length="386" mass="42966">MEKKKEIKINSKYPSVVDLRNKAQKRIPKFAFEYLDGGCNEDVNLHKNTAEIRDIELLPYYLSKHTGSSMKTELFGYVYDAPFGIAPVGLQGLMWPNAPEILAKSAFEHNIPFILSTVTTSSIERISEITEGRAWFQLYHPTEDAVRDDIIKRAEAAECPVLVILCDVPTFGFRPRDVRNGLAMPPKMSVKNILQIMGKPNWAMQTLIHGQPNFETLKPYMPKGLDLAQLGKFMDKTFSGRLNEEKIKPIRDMWKGKLVIKGVANEADAESAIKLGLDGIIVSNHGGRQLDAGESTIKPLTRIAAKYGDQIKVMMDSGLRGGPDIARTMASGAEFTFMGRSFMYGVAALGAKGGDHTISLLKTELQQVMEQICCEEVKDFPKHLIS</sequence>
<dbReference type="InterPro" id="IPR013785">
    <property type="entry name" value="Aldolase_TIM"/>
</dbReference>
<evidence type="ECO:0000256" key="4">
    <source>
        <dbReference type="ARBA" id="ARBA00023002"/>
    </source>
</evidence>
<dbReference type="EMBL" id="CP022515">
    <property type="protein sequence ID" value="ASO05185.1"/>
    <property type="molecule type" value="Genomic_DNA"/>
</dbReference>
<keyword evidence="3 7" id="KW-0288">FMN</keyword>
<feature type="binding site" evidence="7">
    <location>
        <position position="116"/>
    </location>
    <ligand>
        <name>FMN</name>
        <dbReference type="ChEBI" id="CHEBI:58210"/>
    </ligand>
</feature>
<dbReference type="InterPro" id="IPR037396">
    <property type="entry name" value="FMN_HAD"/>
</dbReference>
<organism evidence="9 10">
    <name type="scientific">Arenibacter algicola</name>
    <dbReference type="NCBI Taxonomy" id="616991"/>
    <lineage>
        <taxon>Bacteria</taxon>
        <taxon>Pseudomonadati</taxon>
        <taxon>Bacteroidota</taxon>
        <taxon>Flavobacteriia</taxon>
        <taxon>Flavobacteriales</taxon>
        <taxon>Flavobacteriaceae</taxon>
        <taxon>Arenibacter</taxon>
    </lineage>
</organism>
<feature type="binding site" evidence="7">
    <location>
        <begin position="339"/>
        <end position="340"/>
    </location>
    <ligand>
        <name>FMN</name>
        <dbReference type="ChEBI" id="CHEBI:58210"/>
    </ligand>
</feature>
<comment type="similarity">
    <text evidence="5">Belongs to the FMN-dependent alpha-hydroxy acid dehydrogenase family.</text>
</comment>
<dbReference type="SUPFAM" id="SSF51395">
    <property type="entry name" value="FMN-linked oxidoreductases"/>
    <property type="match status" value="1"/>
</dbReference>
<evidence type="ECO:0000313" key="10">
    <source>
        <dbReference type="Proteomes" id="UP000204551"/>
    </source>
</evidence>
<evidence type="ECO:0000256" key="1">
    <source>
        <dbReference type="ARBA" id="ARBA00001917"/>
    </source>
</evidence>
<evidence type="ECO:0000256" key="2">
    <source>
        <dbReference type="ARBA" id="ARBA00022630"/>
    </source>
</evidence>